<dbReference type="AlphaFoldDB" id="A0A9X0ASS1"/>
<keyword evidence="2" id="KW-1185">Reference proteome</keyword>
<evidence type="ECO:0000313" key="1">
    <source>
        <dbReference type="EMBL" id="KAJ8067793.1"/>
    </source>
</evidence>
<dbReference type="EMBL" id="JAPEIS010000003">
    <property type="protein sequence ID" value="KAJ8067793.1"/>
    <property type="molecule type" value="Genomic_DNA"/>
</dbReference>
<dbReference type="OrthoDB" id="3540316at2759"/>
<comment type="caution">
    <text evidence="1">The sequence shown here is derived from an EMBL/GenBank/DDBJ whole genome shotgun (WGS) entry which is preliminary data.</text>
</comment>
<dbReference type="Proteomes" id="UP001152300">
    <property type="component" value="Unassembled WGS sequence"/>
</dbReference>
<evidence type="ECO:0000313" key="2">
    <source>
        <dbReference type="Proteomes" id="UP001152300"/>
    </source>
</evidence>
<gene>
    <name evidence="1" type="ORF">OCU04_003390</name>
</gene>
<protein>
    <submittedName>
        <fullName evidence="1">Uncharacterized protein</fullName>
    </submittedName>
</protein>
<organism evidence="1 2">
    <name type="scientific">Sclerotinia nivalis</name>
    <dbReference type="NCBI Taxonomy" id="352851"/>
    <lineage>
        <taxon>Eukaryota</taxon>
        <taxon>Fungi</taxon>
        <taxon>Dikarya</taxon>
        <taxon>Ascomycota</taxon>
        <taxon>Pezizomycotina</taxon>
        <taxon>Leotiomycetes</taxon>
        <taxon>Helotiales</taxon>
        <taxon>Sclerotiniaceae</taxon>
        <taxon>Sclerotinia</taxon>
    </lineage>
</organism>
<name>A0A9X0ASS1_9HELO</name>
<proteinExistence type="predicted"/>
<reference evidence="1" key="1">
    <citation type="submission" date="2022-11" db="EMBL/GenBank/DDBJ databases">
        <title>Genome Resource of Sclerotinia nivalis Strain SnTB1, a Plant Pathogen Isolated from American Ginseng.</title>
        <authorList>
            <person name="Fan S."/>
        </authorList>
    </citation>
    <scope>NUCLEOTIDE SEQUENCE</scope>
    <source>
        <strain evidence="1">SnTB1</strain>
    </source>
</reference>
<sequence length="123" mass="14287">MDQRSAPTNYPTKFESFPYARGDEIRNITWYVRWLKSYQAARKARMAAAGISRMMKDDELDRDRDILTLVDMRNSVIDEVNPVGEMEKKAKELTDKWRGLKDQLSDKVQGKEVGFLAEKNVGR</sequence>
<accession>A0A9X0ASS1</accession>